<proteinExistence type="predicted"/>
<dbReference type="PANTHER" id="PTHR47271">
    <property type="entry name" value="ARGININE DEIMINASE"/>
    <property type="match status" value="1"/>
</dbReference>
<dbReference type="SUPFAM" id="SSF55909">
    <property type="entry name" value="Pentein"/>
    <property type="match status" value="1"/>
</dbReference>
<dbReference type="GO" id="GO:0019546">
    <property type="term" value="P:L-arginine deiminase pathway"/>
    <property type="evidence" value="ECO:0007669"/>
    <property type="project" value="TreeGrafter"/>
</dbReference>
<dbReference type="AlphaFoldDB" id="A0A3B1DHH4"/>
<dbReference type="Pfam" id="PF19420">
    <property type="entry name" value="DDAH_eukar"/>
    <property type="match status" value="1"/>
</dbReference>
<dbReference type="Gene3D" id="3.75.10.10">
    <property type="entry name" value="L-arginine/glycine Amidinotransferase, Chain A"/>
    <property type="match status" value="1"/>
</dbReference>
<organism evidence="1">
    <name type="scientific">hydrothermal vent metagenome</name>
    <dbReference type="NCBI Taxonomy" id="652676"/>
    <lineage>
        <taxon>unclassified sequences</taxon>
        <taxon>metagenomes</taxon>
        <taxon>ecological metagenomes</taxon>
    </lineage>
</organism>
<dbReference type="EC" id="3.5.3.18" evidence="1"/>
<accession>A0A3B1DHH4</accession>
<reference evidence="1" key="1">
    <citation type="submission" date="2018-06" db="EMBL/GenBank/DDBJ databases">
        <authorList>
            <person name="Zhirakovskaya E."/>
        </authorList>
    </citation>
    <scope>NUCLEOTIDE SEQUENCE</scope>
</reference>
<evidence type="ECO:0000313" key="1">
    <source>
        <dbReference type="EMBL" id="VAX38361.1"/>
    </source>
</evidence>
<protein>
    <submittedName>
        <fullName evidence="1">NG,NG-dimethylarginine dimethylaminohydrolase 1</fullName>
        <ecNumber evidence="1">3.5.3.18</ecNumber>
    </submittedName>
</protein>
<sequence length="290" mass="32235">MKIKGDNTTMLFSSPTILMCPPDFYGIEYEINPWMSRGRQSDPQIAKDQWHALFSVVKSLGANCQLMEPVKGLPDLVFTANAGLIFHNKAFLAQFRHEARQGETCLDEKWFQQAGFETITLPEGLDFEGAGDALFCGETLFAGYMIRSDASAMQWIANEIGCRVIPLQLVDESYYHLDTCFCPISKTEAIYYPAAFDEYGQTALLEHIPQLIEVNSQEAARFACNAVVLGKDIVLNTGCPQLEKSLKKRGYTTHSTELGEFIKAGGSAKCLTLRLDGEEAAIWVSEKTTT</sequence>
<gene>
    <name evidence="1" type="ORF">MNBD_PLANCTO02-1699</name>
</gene>
<keyword evidence="1" id="KW-0378">Hydrolase</keyword>
<name>A0A3B1DHH4_9ZZZZ</name>
<dbReference type="GO" id="GO:0016990">
    <property type="term" value="F:arginine deiminase activity"/>
    <property type="evidence" value="ECO:0007669"/>
    <property type="project" value="TreeGrafter"/>
</dbReference>
<dbReference type="EMBL" id="UOGL01000183">
    <property type="protein sequence ID" value="VAX38361.1"/>
    <property type="molecule type" value="Genomic_DNA"/>
</dbReference>
<dbReference type="PANTHER" id="PTHR47271:SF2">
    <property type="entry name" value="ARGININE DEIMINASE"/>
    <property type="match status" value="1"/>
</dbReference>
<dbReference type="GO" id="GO:0016403">
    <property type="term" value="F:dimethylargininase activity"/>
    <property type="evidence" value="ECO:0007669"/>
    <property type="project" value="UniProtKB-EC"/>
</dbReference>